<name>A0A1G7AF99_9ACTN</name>
<accession>A0A1G7AF99</accession>
<dbReference type="OrthoDB" id="5194197at2"/>
<dbReference type="Proteomes" id="UP000198949">
    <property type="component" value="Unassembled WGS sequence"/>
</dbReference>
<organism evidence="1 2">
    <name type="scientific">Glycomyces harbinensis</name>
    <dbReference type="NCBI Taxonomy" id="58114"/>
    <lineage>
        <taxon>Bacteria</taxon>
        <taxon>Bacillati</taxon>
        <taxon>Actinomycetota</taxon>
        <taxon>Actinomycetes</taxon>
        <taxon>Glycomycetales</taxon>
        <taxon>Glycomycetaceae</taxon>
        <taxon>Glycomyces</taxon>
    </lineage>
</organism>
<dbReference type="AlphaFoldDB" id="A0A1G7AF99"/>
<gene>
    <name evidence="1" type="ORF">SAMN05216270_113104</name>
</gene>
<evidence type="ECO:0000313" key="1">
    <source>
        <dbReference type="EMBL" id="SDE13363.1"/>
    </source>
</evidence>
<evidence type="ECO:0000313" key="2">
    <source>
        <dbReference type="Proteomes" id="UP000198949"/>
    </source>
</evidence>
<sequence length="86" mass="8994">MASTAEIKAQLQAAIEQANEASGAIGASMSQLETAVASGMEATQETSSALPGEAIGQYQQARERLEEVLGLIQSANGTFEQYMNTI</sequence>
<dbReference type="RefSeq" id="WP_091039100.1">
    <property type="nucleotide sequence ID" value="NZ_FNAD01000013.1"/>
</dbReference>
<proteinExistence type="predicted"/>
<reference evidence="2" key="1">
    <citation type="submission" date="2016-10" db="EMBL/GenBank/DDBJ databases">
        <authorList>
            <person name="Varghese N."/>
            <person name="Submissions S."/>
        </authorList>
    </citation>
    <scope>NUCLEOTIDE SEQUENCE [LARGE SCALE GENOMIC DNA]</scope>
    <source>
        <strain evidence="2">CGMCC 4.3516</strain>
    </source>
</reference>
<keyword evidence="2" id="KW-1185">Reference proteome</keyword>
<protein>
    <submittedName>
        <fullName evidence="1">Uncharacterized protein</fullName>
    </submittedName>
</protein>
<dbReference type="EMBL" id="FNAD01000013">
    <property type="protein sequence ID" value="SDE13363.1"/>
    <property type="molecule type" value="Genomic_DNA"/>
</dbReference>